<dbReference type="Pfam" id="PF00023">
    <property type="entry name" value="Ank"/>
    <property type="match status" value="2"/>
</dbReference>
<accession>A0AAI8YY65</accession>
<evidence type="ECO:0000313" key="7">
    <source>
        <dbReference type="Proteomes" id="UP001296104"/>
    </source>
</evidence>
<keyword evidence="7" id="KW-1185">Reference proteome</keyword>
<feature type="compositionally biased region" description="Acidic residues" evidence="5">
    <location>
        <begin position="636"/>
        <end position="662"/>
    </location>
</feature>
<feature type="coiled-coil region" evidence="4">
    <location>
        <begin position="983"/>
        <end position="1010"/>
    </location>
</feature>
<feature type="compositionally biased region" description="Basic and acidic residues" evidence="5">
    <location>
        <begin position="598"/>
        <end position="612"/>
    </location>
</feature>
<dbReference type="InterPro" id="IPR036770">
    <property type="entry name" value="Ankyrin_rpt-contain_sf"/>
</dbReference>
<reference evidence="6" key="1">
    <citation type="submission" date="2023-11" db="EMBL/GenBank/DDBJ databases">
        <authorList>
            <person name="Alioto T."/>
            <person name="Alioto T."/>
            <person name="Gomez Garrido J."/>
        </authorList>
    </citation>
    <scope>NUCLEOTIDE SEQUENCE</scope>
</reference>
<organism evidence="6 7">
    <name type="scientific">Lecanosticta acicola</name>
    <dbReference type="NCBI Taxonomy" id="111012"/>
    <lineage>
        <taxon>Eukaryota</taxon>
        <taxon>Fungi</taxon>
        <taxon>Dikarya</taxon>
        <taxon>Ascomycota</taxon>
        <taxon>Pezizomycotina</taxon>
        <taxon>Dothideomycetes</taxon>
        <taxon>Dothideomycetidae</taxon>
        <taxon>Mycosphaerellales</taxon>
        <taxon>Mycosphaerellaceae</taxon>
        <taxon>Lecanosticta</taxon>
    </lineage>
</organism>
<evidence type="ECO:0000256" key="4">
    <source>
        <dbReference type="SAM" id="Coils"/>
    </source>
</evidence>
<feature type="repeat" description="ANK" evidence="3">
    <location>
        <begin position="1506"/>
        <end position="1538"/>
    </location>
</feature>
<keyword evidence="4" id="KW-0175">Coiled coil</keyword>
<feature type="repeat" description="ANK" evidence="3">
    <location>
        <begin position="540"/>
        <end position="567"/>
    </location>
</feature>
<keyword evidence="2 3" id="KW-0040">ANK repeat</keyword>
<dbReference type="EMBL" id="CAVMBE010000021">
    <property type="protein sequence ID" value="CAK4000095.1"/>
    <property type="molecule type" value="Genomic_DNA"/>
</dbReference>
<dbReference type="PANTHER" id="PTHR24198:SF165">
    <property type="entry name" value="ANKYRIN REPEAT-CONTAINING PROTEIN-RELATED"/>
    <property type="match status" value="1"/>
</dbReference>
<dbReference type="Pfam" id="PF26128">
    <property type="entry name" value="Gad2"/>
    <property type="match status" value="1"/>
</dbReference>
<dbReference type="PROSITE" id="PS50088">
    <property type="entry name" value="ANK_REPEAT"/>
    <property type="match status" value="5"/>
</dbReference>
<feature type="repeat" description="ANK" evidence="3">
    <location>
        <begin position="703"/>
        <end position="725"/>
    </location>
</feature>
<feature type="repeat" description="ANK" evidence="3">
    <location>
        <begin position="573"/>
        <end position="605"/>
    </location>
</feature>
<name>A0AAI8YY65_9PEZI</name>
<dbReference type="SMART" id="SM00248">
    <property type="entry name" value="ANK"/>
    <property type="match status" value="9"/>
</dbReference>
<feature type="region of interest" description="Disordered" evidence="5">
    <location>
        <begin position="1769"/>
        <end position="1833"/>
    </location>
</feature>
<proteinExistence type="predicted"/>
<dbReference type="InterPro" id="IPR002110">
    <property type="entry name" value="Ankyrin_rpt"/>
</dbReference>
<evidence type="ECO:0000313" key="6">
    <source>
        <dbReference type="EMBL" id="CAK4000095.1"/>
    </source>
</evidence>
<feature type="compositionally biased region" description="Acidic residues" evidence="5">
    <location>
        <begin position="1780"/>
        <end position="1801"/>
    </location>
</feature>
<dbReference type="Pfam" id="PF12796">
    <property type="entry name" value="Ank_2"/>
    <property type="match status" value="1"/>
</dbReference>
<gene>
    <name evidence="6" type="ORF">LECACI_7A004158</name>
</gene>
<dbReference type="PROSITE" id="PS50297">
    <property type="entry name" value="ANK_REP_REGION"/>
    <property type="match status" value="5"/>
</dbReference>
<protein>
    <submittedName>
        <fullName evidence="6">Related to ankyrin repeat</fullName>
    </submittedName>
</protein>
<sequence>MADTMQSMQAHFPNLPARHDQFLEYLAGNKDKPVRELVEPYRQYDSVMRRVFAQHPDHPAIRQPSVIEVFSGHEHTVNIRARNPKAEAVAERESYIMPLDSDQRRPDGSPAIVQSLRDFRTNFNVFSESALVDIDWSNVVVAGSAVVTSLLSVPEKHAGSKRALREYYHEQLAPASDVDLFLYGLSEEQAAAKIKQIEQSIRDAILVETTTVRTKNAITIASQYPTRHVQIVLRIYKSISEILTGFDVDCSCAAYDGSQVYASPRALAAYITQINTIDLTRRSASYENRLSKYAHRGFEVYWPNLDRSRIDPTIFERSFGRTEGLARLLILERLPKSSDRDAYLDQRRAERGRPAVNRWRMNRRMIRGNIKNDHEDEVAEWVDAEDVSDYHTFTIPYGPKFHARKIEKLLYTKDLLLNAEWNKPKDREVHLHRHPAFFGRTDDVFFDCCGSCPKPTTPEEQEVAEEESKVYVSGNIEFIKDDPGRQTIGSFNPLDADDWTDMAYIGNTELLCKAIVDGDCEYVRIWLGQEGNDPNTRDYTGRTPLHLAVVSSTLEIVQLLIDHGARLVARLVDGKTALHLAAMQGSVDLVSALLRKSEANEAEEQEKIDTRRAARAATDNGASLGSAMKDAKLTEEEASSEADEESDVDMVDEPEDDDDMDATTENSIVNVKTPPPEADDKALQGDEDHEPDVYDVDVVAWDTAASPLHLAIINGHIGVVEALVQDFGADLLLPIKLFSDYDKSARAAILTLVLALQLPMDKAEAMARTLIKLGASLAQADLDQTTAFTYCVADRPDLLETLIVTDKTGTNRAISHLSMIGSSRYRPRVMSPLMCAIKARDATTALRLLAEGAKPQIDFSAYMKAYEAKHDPPKDSKRNRQEFEKHAEQPIITAVKLELPDLVGALIETHHIDPNTLASPGWTVIYRRHVKGHSLLDEVRSKLKELKDWKTNNDHPEPPIPLKEDSAYVAGLEEGSYSWWSARKQLDDAKERYRDEVASFEKRLKDSKTEVGLPEKQAALRDMVKRFEQLEGMLLARGAKTFEELYPDFEKPENRDYNYRGYTSPKPEPFKVEFTFRLGNLTEEVQARYLKLFEAVWKADLQTVKQLTLVSWKNSEDEEQPPLMVSARDQHALTPFCIAVLQSQFELATAIMEIARAQYAPPEEPKQQRFGVDGGKAVEADDEEDGDVQLYSEIVDDQFTVDTIGEVSTHVKSRVKPLAMLGYLYPVADFIGGPLRSSPSSSGFSYFGPRRQQTHTMAGKRTNTGSLKALSNHLSDEKRKDIGRPNTLIQFALHTDDQDLLLYLLSLGQDLVKAEMSRDDEDAVRYFSASHADYLEAIKLDRPHLLAELMKRTGAGLPLNRMIKKSGIEIKEKPKYYQGLSVYGKKRQDWADAGRGEISGPVIENHRPGLLEAAHNQSLETVEWFMSDAPMRCYKEFAKTYEQDKRIKSLAETKGGFEASASQFLNARSQLAIHCSVMGKPFPESIQLLRFLIKNVPDSINAKSNQGRTPLQIAFWHYREPHAKLLIDAGADQTVRDRQGNNLVHSLLRRPASSKKKLQTLPCMLDLIDKRLLPSLFAERSSEHPGSLTPLAQWTGRLARDQAYCRHGINVFQQILQYSGDRKGLDAINGEGHTPLHVAVRESNYELTKALLDQDPALLLRENATGRTPYELAEDSAVAAVCADPPPLPDDGRFGIRRANRFGLVRNWNVDLADRDVESFAEKKPMQDGRDDAEKIYDLVRGVRERLGAHAKRKLCSLNEASEVARRLAARKSGRGSAEMGDEEEEEEDREEISDGADEVEVWMGQARSYLEDDKDDASVGSALFGRSPGRGR</sequence>
<evidence type="ECO:0000256" key="2">
    <source>
        <dbReference type="ARBA" id="ARBA00023043"/>
    </source>
</evidence>
<comment type="caution">
    <text evidence="6">The sequence shown here is derived from an EMBL/GenBank/DDBJ whole genome shotgun (WGS) entry which is preliminary data.</text>
</comment>
<dbReference type="SUPFAM" id="SSF48403">
    <property type="entry name" value="Ankyrin repeat"/>
    <property type="match status" value="3"/>
</dbReference>
<feature type="region of interest" description="Disordered" evidence="5">
    <location>
        <begin position="598"/>
        <end position="690"/>
    </location>
</feature>
<evidence type="ECO:0000256" key="1">
    <source>
        <dbReference type="ARBA" id="ARBA00022737"/>
    </source>
</evidence>
<dbReference type="Gene3D" id="1.25.40.20">
    <property type="entry name" value="Ankyrin repeat-containing domain"/>
    <property type="match status" value="3"/>
</dbReference>
<dbReference type="Proteomes" id="UP001296104">
    <property type="component" value="Unassembled WGS sequence"/>
</dbReference>
<dbReference type="PANTHER" id="PTHR24198">
    <property type="entry name" value="ANKYRIN REPEAT AND PROTEIN KINASE DOMAIN-CONTAINING PROTEIN"/>
    <property type="match status" value="1"/>
</dbReference>
<feature type="repeat" description="ANK" evidence="3">
    <location>
        <begin position="1631"/>
        <end position="1663"/>
    </location>
</feature>
<evidence type="ECO:0000256" key="3">
    <source>
        <dbReference type="PROSITE-ProRule" id="PRU00023"/>
    </source>
</evidence>
<keyword evidence="1" id="KW-0677">Repeat</keyword>
<evidence type="ECO:0000256" key="5">
    <source>
        <dbReference type="SAM" id="MobiDB-lite"/>
    </source>
</evidence>